<dbReference type="AlphaFoldDB" id="A0A2D0KSW4"/>
<sequence length="129" mass="14771">MWNISPKIGYMQYLATFMSPIEAHIIRGRMLSEGIYAQILDEGVVWNTYMCSHAFGGVKLLVHYSEHQRAEKILSGIYDNQYLLDEKNAEIKDPVLNQSIPPLYELTNTALVILLFLIFGIALPLKFNH</sequence>
<keyword evidence="1" id="KW-1133">Transmembrane helix</keyword>
<evidence type="ECO:0000313" key="2">
    <source>
        <dbReference type="EMBL" id="PHM66297.1"/>
    </source>
</evidence>
<protein>
    <recommendedName>
        <fullName evidence="4">DUF2007 domain-containing protein</fullName>
    </recommendedName>
</protein>
<comment type="caution">
    <text evidence="2">The sequence shown here is derived from an EMBL/GenBank/DDBJ whole genome shotgun (WGS) entry which is preliminary data.</text>
</comment>
<name>A0A2D0KSW4_9GAMM</name>
<accession>A0A2D0KSW4</accession>
<dbReference type="Proteomes" id="UP000222366">
    <property type="component" value="Unassembled WGS sequence"/>
</dbReference>
<dbReference type="EMBL" id="NJAJ01000009">
    <property type="protein sequence ID" value="PHM66297.1"/>
    <property type="molecule type" value="Genomic_DNA"/>
</dbReference>
<proteinExistence type="predicted"/>
<keyword evidence="3" id="KW-1185">Reference proteome</keyword>
<gene>
    <name evidence="2" type="ORF">Xsto_01229</name>
</gene>
<evidence type="ECO:0000256" key="1">
    <source>
        <dbReference type="SAM" id="Phobius"/>
    </source>
</evidence>
<evidence type="ECO:0008006" key="4">
    <source>
        <dbReference type="Google" id="ProtNLM"/>
    </source>
</evidence>
<evidence type="ECO:0000313" key="3">
    <source>
        <dbReference type="Proteomes" id="UP000222366"/>
    </source>
</evidence>
<reference evidence="2 3" key="1">
    <citation type="journal article" date="2017" name="Nat. Microbiol.">
        <title>Natural product diversity associated with the nematode symbionts Photorhabdus and Xenorhabdus.</title>
        <authorList>
            <person name="Tobias N.J."/>
            <person name="Wolff H."/>
            <person name="Djahanschiri B."/>
            <person name="Grundmann F."/>
            <person name="Kronenwerth M."/>
            <person name="Shi Y.M."/>
            <person name="Simonyi S."/>
            <person name="Grun P."/>
            <person name="Shapiro-Ilan D."/>
            <person name="Pidot S.J."/>
            <person name="Stinear T.P."/>
            <person name="Ebersberger I."/>
            <person name="Bode H.B."/>
        </authorList>
    </citation>
    <scope>NUCLEOTIDE SEQUENCE [LARGE SCALE GENOMIC DNA]</scope>
    <source>
        <strain evidence="2 3">DSM 17904</strain>
    </source>
</reference>
<keyword evidence="1" id="KW-0472">Membrane</keyword>
<organism evidence="2 3">
    <name type="scientific">Xenorhabdus stockiae</name>
    <dbReference type="NCBI Taxonomy" id="351614"/>
    <lineage>
        <taxon>Bacteria</taxon>
        <taxon>Pseudomonadati</taxon>
        <taxon>Pseudomonadota</taxon>
        <taxon>Gammaproteobacteria</taxon>
        <taxon>Enterobacterales</taxon>
        <taxon>Morganellaceae</taxon>
        <taxon>Xenorhabdus</taxon>
    </lineage>
</organism>
<feature type="transmembrane region" description="Helical" evidence="1">
    <location>
        <begin position="106"/>
        <end position="125"/>
    </location>
</feature>
<keyword evidence="1" id="KW-0812">Transmembrane</keyword>